<keyword evidence="7 10" id="KW-0283">Flagellar rotation</keyword>
<keyword evidence="11" id="KW-0966">Cell projection</keyword>
<dbReference type="Proteomes" id="UP001254848">
    <property type="component" value="Unassembled WGS sequence"/>
</dbReference>
<gene>
    <name evidence="11" type="ORF">Q4T40_08635</name>
</gene>
<reference evidence="11 12" key="1">
    <citation type="submission" date="2023-07" db="EMBL/GenBank/DDBJ databases">
        <title>The novel representative of Negativicutes class, Anaeroselena agilis gen. nov. sp. nov.</title>
        <authorList>
            <person name="Prokofeva M.I."/>
            <person name="Elcheninov A.G."/>
            <person name="Klyukina A."/>
            <person name="Kublanov I.V."/>
            <person name="Frolov E.N."/>
            <person name="Podosokorskaya O.A."/>
        </authorList>
    </citation>
    <scope>NUCLEOTIDE SEQUENCE [LARGE SCALE GENOMIC DNA]</scope>
    <source>
        <strain evidence="11 12">4137-cl</strain>
    </source>
</reference>
<keyword evidence="5 10" id="KW-0145">Chemotaxis</keyword>
<organism evidence="11 12">
    <name type="scientific">Anaeroselena agilis</name>
    <dbReference type="NCBI Taxonomy" id="3063788"/>
    <lineage>
        <taxon>Bacteria</taxon>
        <taxon>Bacillati</taxon>
        <taxon>Bacillota</taxon>
        <taxon>Negativicutes</taxon>
        <taxon>Acetonemataceae</taxon>
        <taxon>Anaeroselena</taxon>
    </lineage>
</organism>
<dbReference type="InterPro" id="IPR005503">
    <property type="entry name" value="FliL"/>
</dbReference>
<sequence>MAEEGGKKFSVMLIVGLIVVGLILAGGISYFIATKVISTRSEGKAAREPGVFLKLGDPKEGLIVNIGGVTSGRYLKIGVILELKPAKNAPAPGGKGASPDEIKSLDAVVQLLRSQKVEDFEPSRQERLKELIKAEVNKALGEDRVYEVFITNFVLQ</sequence>
<evidence type="ECO:0000256" key="2">
    <source>
        <dbReference type="ARBA" id="ARBA00004162"/>
    </source>
</evidence>
<evidence type="ECO:0000313" key="11">
    <source>
        <dbReference type="EMBL" id="MDT8901301.1"/>
    </source>
</evidence>
<evidence type="ECO:0000256" key="4">
    <source>
        <dbReference type="ARBA" id="ARBA00022475"/>
    </source>
</evidence>
<comment type="subcellular location">
    <subcellularLocation>
        <location evidence="2">Cell membrane</location>
        <topology evidence="2">Single-pass membrane protein</topology>
    </subcellularLocation>
</comment>
<proteinExistence type="inferred from homology"/>
<evidence type="ECO:0000256" key="10">
    <source>
        <dbReference type="RuleBase" id="RU364125"/>
    </source>
</evidence>
<evidence type="ECO:0000256" key="7">
    <source>
        <dbReference type="ARBA" id="ARBA00022779"/>
    </source>
</evidence>
<accession>A0ABU3NWY2</accession>
<keyword evidence="12" id="KW-1185">Reference proteome</keyword>
<dbReference type="Pfam" id="PF03748">
    <property type="entry name" value="FliL"/>
    <property type="match status" value="1"/>
</dbReference>
<evidence type="ECO:0000313" key="12">
    <source>
        <dbReference type="Proteomes" id="UP001254848"/>
    </source>
</evidence>
<keyword evidence="8 10" id="KW-1133">Transmembrane helix</keyword>
<keyword evidence="6 10" id="KW-0812">Transmembrane</keyword>
<keyword evidence="4 10" id="KW-1003">Cell membrane</keyword>
<comment type="function">
    <text evidence="1 10">Controls the rotational direction of flagella during chemotaxis.</text>
</comment>
<protein>
    <recommendedName>
        <fullName evidence="10">Flagellar protein FliL</fullName>
    </recommendedName>
</protein>
<dbReference type="PANTHER" id="PTHR35091:SF2">
    <property type="entry name" value="FLAGELLAR PROTEIN FLIL"/>
    <property type="match status" value="1"/>
</dbReference>
<keyword evidence="11" id="KW-0969">Cilium</keyword>
<feature type="transmembrane region" description="Helical" evidence="10">
    <location>
        <begin position="12"/>
        <end position="33"/>
    </location>
</feature>
<evidence type="ECO:0000256" key="5">
    <source>
        <dbReference type="ARBA" id="ARBA00022500"/>
    </source>
</evidence>
<comment type="caution">
    <text evidence="11">The sequence shown here is derived from an EMBL/GenBank/DDBJ whole genome shotgun (WGS) entry which is preliminary data.</text>
</comment>
<evidence type="ECO:0000256" key="8">
    <source>
        <dbReference type="ARBA" id="ARBA00022989"/>
    </source>
</evidence>
<comment type="similarity">
    <text evidence="3 10">Belongs to the FliL family.</text>
</comment>
<evidence type="ECO:0000256" key="9">
    <source>
        <dbReference type="ARBA" id="ARBA00023136"/>
    </source>
</evidence>
<name>A0ABU3NWY2_9FIRM</name>
<evidence type="ECO:0000256" key="3">
    <source>
        <dbReference type="ARBA" id="ARBA00008281"/>
    </source>
</evidence>
<dbReference type="EMBL" id="JAUOZS010000001">
    <property type="protein sequence ID" value="MDT8901301.1"/>
    <property type="molecule type" value="Genomic_DNA"/>
</dbReference>
<dbReference type="PANTHER" id="PTHR35091">
    <property type="entry name" value="FLAGELLAR PROTEIN FLIL"/>
    <property type="match status" value="1"/>
</dbReference>
<dbReference type="RefSeq" id="WP_413779817.1">
    <property type="nucleotide sequence ID" value="NZ_JAUOZS010000001.1"/>
</dbReference>
<evidence type="ECO:0000256" key="1">
    <source>
        <dbReference type="ARBA" id="ARBA00002254"/>
    </source>
</evidence>
<keyword evidence="9 10" id="KW-0472">Membrane</keyword>
<keyword evidence="11" id="KW-0282">Flagellum</keyword>
<evidence type="ECO:0000256" key="6">
    <source>
        <dbReference type="ARBA" id="ARBA00022692"/>
    </source>
</evidence>